<organism evidence="4 5">
    <name type="scientific">candidate division WWE3 bacterium RIFCSPLOWO2_01_FULL_41_9</name>
    <dbReference type="NCBI Taxonomy" id="1802626"/>
    <lineage>
        <taxon>Bacteria</taxon>
        <taxon>Katanobacteria</taxon>
    </lineage>
</organism>
<sequence>GGSEGLGKEVASVLRNDYNVIILSNHEESLKKSEEELKVPAVFCDITDPEAIEKSVKEISEIYGGIDILINNAGIWLGGELDSSSYDDIARVLMVNALGTIYMTKAVLPFMKKKGSGKIINIGSINGVETKTDRSVYIASKWAVTGFTKAMRKELEKYGIAVIGLQPGLMRTELHRKAGTERDYTCAMSVKDVAKVVEFAASLENIVLEQVVFRNLHCEIF</sequence>
<dbReference type="InterPro" id="IPR002347">
    <property type="entry name" value="SDR_fam"/>
</dbReference>
<evidence type="ECO:0000313" key="4">
    <source>
        <dbReference type="EMBL" id="OGC58267.1"/>
    </source>
</evidence>
<dbReference type="InterPro" id="IPR036291">
    <property type="entry name" value="NAD(P)-bd_dom_sf"/>
</dbReference>
<name>A0A1F4VM08_UNCKA</name>
<evidence type="ECO:0000256" key="1">
    <source>
        <dbReference type="ARBA" id="ARBA00006484"/>
    </source>
</evidence>
<proteinExistence type="inferred from homology"/>
<dbReference type="Proteomes" id="UP000178346">
    <property type="component" value="Unassembled WGS sequence"/>
</dbReference>
<dbReference type="PRINTS" id="PR00081">
    <property type="entry name" value="GDHRDH"/>
</dbReference>
<dbReference type="EMBL" id="MEVJ01000003">
    <property type="protein sequence ID" value="OGC58267.1"/>
    <property type="molecule type" value="Genomic_DNA"/>
</dbReference>
<dbReference type="GO" id="GO:0016020">
    <property type="term" value="C:membrane"/>
    <property type="evidence" value="ECO:0007669"/>
    <property type="project" value="TreeGrafter"/>
</dbReference>
<reference evidence="4 5" key="1">
    <citation type="journal article" date="2016" name="Nat. Commun.">
        <title>Thousands of microbial genomes shed light on interconnected biogeochemical processes in an aquifer system.</title>
        <authorList>
            <person name="Anantharaman K."/>
            <person name="Brown C.T."/>
            <person name="Hug L.A."/>
            <person name="Sharon I."/>
            <person name="Castelle C.J."/>
            <person name="Probst A.J."/>
            <person name="Thomas B.C."/>
            <person name="Singh A."/>
            <person name="Wilkins M.J."/>
            <person name="Karaoz U."/>
            <person name="Brodie E.L."/>
            <person name="Williams K.H."/>
            <person name="Hubbard S.S."/>
            <person name="Banfield J.F."/>
        </authorList>
    </citation>
    <scope>NUCLEOTIDE SEQUENCE [LARGE SCALE GENOMIC DNA]</scope>
</reference>
<evidence type="ECO:0000256" key="3">
    <source>
        <dbReference type="RuleBase" id="RU000363"/>
    </source>
</evidence>
<comment type="similarity">
    <text evidence="1 3">Belongs to the short-chain dehydrogenases/reductases (SDR) family.</text>
</comment>
<dbReference type="PRINTS" id="PR00080">
    <property type="entry name" value="SDRFAMILY"/>
</dbReference>
<dbReference type="SUPFAM" id="SSF51735">
    <property type="entry name" value="NAD(P)-binding Rossmann-fold domains"/>
    <property type="match status" value="1"/>
</dbReference>
<evidence type="ECO:0008006" key="6">
    <source>
        <dbReference type="Google" id="ProtNLM"/>
    </source>
</evidence>
<dbReference type="Pfam" id="PF00106">
    <property type="entry name" value="adh_short"/>
    <property type="match status" value="1"/>
</dbReference>
<gene>
    <name evidence="4" type="ORF">A2976_04180</name>
</gene>
<comment type="caution">
    <text evidence="4">The sequence shown here is derived from an EMBL/GenBank/DDBJ whole genome shotgun (WGS) entry which is preliminary data.</text>
</comment>
<dbReference type="PANTHER" id="PTHR44196">
    <property type="entry name" value="DEHYDROGENASE/REDUCTASE SDR FAMILY MEMBER 7B"/>
    <property type="match status" value="1"/>
</dbReference>
<dbReference type="GO" id="GO:0016491">
    <property type="term" value="F:oxidoreductase activity"/>
    <property type="evidence" value="ECO:0007669"/>
    <property type="project" value="UniProtKB-KW"/>
</dbReference>
<keyword evidence="2" id="KW-0560">Oxidoreductase</keyword>
<dbReference type="CDD" id="cd05233">
    <property type="entry name" value="SDR_c"/>
    <property type="match status" value="1"/>
</dbReference>
<dbReference type="Gene3D" id="3.40.50.720">
    <property type="entry name" value="NAD(P)-binding Rossmann-like Domain"/>
    <property type="match status" value="1"/>
</dbReference>
<protein>
    <recommendedName>
        <fullName evidence="6">Short-chain dehydrogenase</fullName>
    </recommendedName>
</protein>
<dbReference type="AlphaFoldDB" id="A0A1F4VM08"/>
<accession>A0A1F4VM08</accession>
<evidence type="ECO:0000313" key="5">
    <source>
        <dbReference type="Proteomes" id="UP000178346"/>
    </source>
</evidence>
<dbReference type="PANTHER" id="PTHR44196:SF1">
    <property type="entry name" value="DEHYDROGENASE_REDUCTASE SDR FAMILY MEMBER 7B"/>
    <property type="match status" value="1"/>
</dbReference>
<evidence type="ECO:0000256" key="2">
    <source>
        <dbReference type="ARBA" id="ARBA00023002"/>
    </source>
</evidence>
<feature type="non-terminal residue" evidence="4">
    <location>
        <position position="1"/>
    </location>
</feature>